<proteinExistence type="inferred from homology"/>
<dbReference type="InterPro" id="IPR039428">
    <property type="entry name" value="NUOK/Mnh_C1-like"/>
</dbReference>
<name>A0A290YM09_9EUKA</name>
<protein>
    <recommendedName>
        <fullName evidence="7">NADH-ubiquinone oxidoreductase chain 4L</fullName>
        <ecNumber evidence="7">7.1.1.2</ecNumber>
    </recommendedName>
</protein>
<sequence length="97" mass="10815">MFLTGVFAYVVLPYTLLTNFVALEYIFLGAGLVGVAFSLEVDDFDGQIFLLCVLAVAAAEAALGLALLVQFYRLRGNVQTLMYPLIKAWVFFLFFYP</sequence>
<keyword evidence="7" id="KW-0999">Mitochondrion inner membrane</keyword>
<dbReference type="Pfam" id="PF00420">
    <property type="entry name" value="Oxidored_q2"/>
    <property type="match status" value="1"/>
</dbReference>
<evidence type="ECO:0000313" key="8">
    <source>
        <dbReference type="EMBL" id="ATE46693.1"/>
    </source>
</evidence>
<comment type="similarity">
    <text evidence="2 7">Belongs to the complex I subunit 4L family.</text>
</comment>
<dbReference type="GO" id="GO:0030964">
    <property type="term" value="C:NADH dehydrogenase complex"/>
    <property type="evidence" value="ECO:0007669"/>
    <property type="project" value="TreeGrafter"/>
</dbReference>
<dbReference type="EMBL" id="KY775056">
    <property type="protein sequence ID" value="ATE46693.1"/>
    <property type="molecule type" value="Genomic_DNA"/>
</dbReference>
<keyword evidence="4 7" id="KW-0812">Transmembrane</keyword>
<geneLocation type="mitochondrion" evidence="8"/>
<evidence type="ECO:0000256" key="6">
    <source>
        <dbReference type="ARBA" id="ARBA00023136"/>
    </source>
</evidence>
<dbReference type="InterPro" id="IPR001133">
    <property type="entry name" value="NADH_UbQ_OxRdtase_chain4L/K"/>
</dbReference>
<dbReference type="Gene3D" id="1.10.287.3510">
    <property type="match status" value="1"/>
</dbReference>
<dbReference type="PANTHER" id="PTHR11434:SF16">
    <property type="entry name" value="NADH-UBIQUINONE OXIDOREDUCTASE CHAIN 4L"/>
    <property type="match status" value="1"/>
</dbReference>
<accession>A0A290YM09</accession>
<gene>
    <name evidence="8" type="primary">nad4L</name>
</gene>
<keyword evidence="7" id="KW-0830">Ubiquinone</keyword>
<reference evidence="8" key="1">
    <citation type="submission" date="2017-03" db="EMBL/GenBank/DDBJ databases">
        <title>Protostelium mycophagum mitochondrial genome.</title>
        <authorList>
            <person name="Gloeckner G."/>
        </authorList>
    </citation>
    <scope>NUCLEOTIDE SEQUENCE</scope>
</reference>
<keyword evidence="6 7" id="KW-0472">Membrane</keyword>
<evidence type="ECO:0000256" key="2">
    <source>
        <dbReference type="ARBA" id="ARBA00010519"/>
    </source>
</evidence>
<feature type="transmembrane region" description="Helical" evidence="7">
    <location>
        <begin position="7"/>
        <end position="28"/>
    </location>
</feature>
<keyword evidence="7" id="KW-0249">Electron transport</keyword>
<organism evidence="8">
    <name type="scientific">Protostelium mycophagum</name>
    <dbReference type="NCBI Taxonomy" id="472931"/>
    <lineage>
        <taxon>Eukaryota</taxon>
        <taxon>Amoebozoa</taxon>
        <taxon>Evosea</taxon>
        <taxon>Variosea</taxon>
        <taxon>Protosteliida</taxon>
        <taxon>Protosteliaceae</taxon>
        <taxon>Protostelium</taxon>
    </lineage>
</organism>
<keyword evidence="7" id="KW-0679">Respiratory chain</keyword>
<comment type="function">
    <text evidence="7">Core subunit of the mitochondrial membrane respiratory chain NADH dehydrogenase (Complex I) which catalyzes electron transfer from NADH through the respiratory chain, using ubiquinone as an electron acceptor.</text>
</comment>
<evidence type="ECO:0000256" key="7">
    <source>
        <dbReference type="RuleBase" id="RU004419"/>
    </source>
</evidence>
<dbReference type="GO" id="GO:0016651">
    <property type="term" value="F:oxidoreductase activity, acting on NAD(P)H"/>
    <property type="evidence" value="ECO:0007669"/>
    <property type="project" value="InterPro"/>
</dbReference>
<feature type="transmembrane region" description="Helical" evidence="7">
    <location>
        <begin position="80"/>
        <end position="96"/>
    </location>
</feature>
<evidence type="ECO:0000256" key="4">
    <source>
        <dbReference type="ARBA" id="ARBA00022692"/>
    </source>
</evidence>
<evidence type="ECO:0000256" key="5">
    <source>
        <dbReference type="ARBA" id="ARBA00022989"/>
    </source>
</evidence>
<comment type="catalytic activity">
    <reaction evidence="7">
        <text>a ubiquinone + NADH + 5 H(+)(in) = a ubiquinol + NAD(+) + 4 H(+)(out)</text>
        <dbReference type="Rhea" id="RHEA:29091"/>
        <dbReference type="Rhea" id="RHEA-COMP:9565"/>
        <dbReference type="Rhea" id="RHEA-COMP:9566"/>
        <dbReference type="ChEBI" id="CHEBI:15378"/>
        <dbReference type="ChEBI" id="CHEBI:16389"/>
        <dbReference type="ChEBI" id="CHEBI:17976"/>
        <dbReference type="ChEBI" id="CHEBI:57540"/>
        <dbReference type="ChEBI" id="CHEBI:57945"/>
        <dbReference type="EC" id="7.1.1.2"/>
    </reaction>
</comment>
<keyword evidence="7 8" id="KW-0496">Mitochondrion</keyword>
<keyword evidence="5 7" id="KW-1133">Transmembrane helix</keyword>
<feature type="transmembrane region" description="Helical" evidence="7">
    <location>
        <begin position="48"/>
        <end position="68"/>
    </location>
</feature>
<dbReference type="AlphaFoldDB" id="A0A290YM09"/>
<dbReference type="GO" id="GO:0042773">
    <property type="term" value="P:ATP synthesis coupled electron transport"/>
    <property type="evidence" value="ECO:0007669"/>
    <property type="project" value="UniProtKB-UniRule"/>
</dbReference>
<keyword evidence="3 7" id="KW-0813">Transport</keyword>
<keyword evidence="7" id="KW-1278">Translocase</keyword>
<dbReference type="GO" id="GO:0005743">
    <property type="term" value="C:mitochondrial inner membrane"/>
    <property type="evidence" value="ECO:0007669"/>
    <property type="project" value="UniProtKB-SubCell"/>
</dbReference>
<keyword evidence="7" id="KW-0520">NAD</keyword>
<dbReference type="GO" id="GO:0008137">
    <property type="term" value="F:NADH dehydrogenase (ubiquinone) activity"/>
    <property type="evidence" value="ECO:0007669"/>
    <property type="project" value="UniProtKB-EC"/>
</dbReference>
<dbReference type="PANTHER" id="PTHR11434">
    <property type="entry name" value="NADH-UBIQUINONE OXIDOREDUCTASE SUBUNIT ND4L"/>
    <property type="match status" value="1"/>
</dbReference>
<comment type="subcellular location">
    <subcellularLocation>
        <location evidence="1">Membrane</location>
        <topology evidence="1">Multi-pass membrane protein</topology>
    </subcellularLocation>
    <subcellularLocation>
        <location evidence="7">Mitochondrion inner membrane</location>
        <topology evidence="7">Multi-pass membrane protein</topology>
    </subcellularLocation>
</comment>
<dbReference type="EC" id="7.1.1.2" evidence="7"/>
<evidence type="ECO:0000256" key="3">
    <source>
        <dbReference type="ARBA" id="ARBA00022448"/>
    </source>
</evidence>
<evidence type="ECO:0000256" key="1">
    <source>
        <dbReference type="ARBA" id="ARBA00004141"/>
    </source>
</evidence>